<evidence type="ECO:0000313" key="2">
    <source>
        <dbReference type="EMBL" id="SER63847.1"/>
    </source>
</evidence>
<keyword evidence="1" id="KW-1133">Transmembrane helix</keyword>
<dbReference type="Proteomes" id="UP000182841">
    <property type="component" value="Unassembled WGS sequence"/>
</dbReference>
<keyword evidence="3" id="KW-1185">Reference proteome</keyword>
<reference evidence="3" key="1">
    <citation type="submission" date="2016-10" db="EMBL/GenBank/DDBJ databases">
        <authorList>
            <person name="Varghese N."/>
            <person name="Submissions S."/>
        </authorList>
    </citation>
    <scope>NUCLEOTIDE SEQUENCE [LARGE SCALE GENOMIC DNA]</scope>
    <source>
        <strain evidence="3">CGMCC 4.6825</strain>
    </source>
</reference>
<gene>
    <name evidence="2" type="ORF">SAMN05421870_103110</name>
</gene>
<protein>
    <submittedName>
        <fullName evidence="2">Uncharacterized protein</fullName>
    </submittedName>
</protein>
<sequence length="75" mass="8186">MPPETRLQLRSLDKFLLRAGPVLAVVGVVLGIGGVLTGEPVRYVVSQFVLALVMVCTTLTARARLRRNELPDERG</sequence>
<evidence type="ECO:0000256" key="1">
    <source>
        <dbReference type="SAM" id="Phobius"/>
    </source>
</evidence>
<feature type="transmembrane region" description="Helical" evidence="1">
    <location>
        <begin position="15"/>
        <end position="37"/>
    </location>
</feature>
<dbReference type="EMBL" id="FOGO01000003">
    <property type="protein sequence ID" value="SER63847.1"/>
    <property type="molecule type" value="Genomic_DNA"/>
</dbReference>
<feature type="transmembrane region" description="Helical" evidence="1">
    <location>
        <begin position="43"/>
        <end position="61"/>
    </location>
</feature>
<name>A0A1H9QTZ6_9ACTN</name>
<dbReference type="AlphaFoldDB" id="A0A1H9QTZ6"/>
<keyword evidence="1" id="KW-0812">Transmembrane</keyword>
<evidence type="ECO:0000313" key="3">
    <source>
        <dbReference type="Proteomes" id="UP000182841"/>
    </source>
</evidence>
<accession>A0A1H9QTZ6</accession>
<proteinExistence type="predicted"/>
<keyword evidence="1" id="KW-0472">Membrane</keyword>
<organism evidence="2 3">
    <name type="scientific">Streptomyces qinglanensis</name>
    <dbReference type="NCBI Taxonomy" id="943816"/>
    <lineage>
        <taxon>Bacteria</taxon>
        <taxon>Bacillati</taxon>
        <taxon>Actinomycetota</taxon>
        <taxon>Actinomycetes</taxon>
        <taxon>Kitasatosporales</taxon>
        <taxon>Streptomycetaceae</taxon>
        <taxon>Streptomyces</taxon>
    </lineage>
</organism>